<gene>
    <name evidence="1" type="ORF">CLV45_1034</name>
</gene>
<keyword evidence="2" id="KW-1185">Reference proteome</keyword>
<dbReference type="Proteomes" id="UP000228535">
    <property type="component" value="Unassembled WGS sequence"/>
</dbReference>
<dbReference type="EMBL" id="PGFA01000001">
    <property type="protein sequence ID" value="PJJ59614.1"/>
    <property type="molecule type" value="Genomic_DNA"/>
</dbReference>
<organism evidence="1 2">
    <name type="scientific">Hymenobacter chitinivorans DSM 11115</name>
    <dbReference type="NCBI Taxonomy" id="1121954"/>
    <lineage>
        <taxon>Bacteria</taxon>
        <taxon>Pseudomonadati</taxon>
        <taxon>Bacteroidota</taxon>
        <taxon>Cytophagia</taxon>
        <taxon>Cytophagales</taxon>
        <taxon>Hymenobacteraceae</taxon>
        <taxon>Hymenobacter</taxon>
    </lineage>
</organism>
<comment type="caution">
    <text evidence="1">The sequence shown here is derived from an EMBL/GenBank/DDBJ whole genome shotgun (WGS) entry which is preliminary data.</text>
</comment>
<evidence type="ECO:0000313" key="2">
    <source>
        <dbReference type="Proteomes" id="UP000228535"/>
    </source>
</evidence>
<accession>A0A2M9BNT8</accession>
<sequence length="192" mass="21868">MKQLTSLVLLCLFAYNLVGFYPAYTWRQHQFRKQAEHQRRAQLPDHALVQVRVARHSATTPALQWQDEHEFRWRGQLYDVVRQHAAPDSITYLCWHDQGEEKLLAGLQEHVEQLTHPDASAGKTAKKLFDHLFKLALLSSDSYPTLVATLLPMQRRYQPLRAPLPVLPAAVVQPPPERAGGAPALGRVFLPV</sequence>
<dbReference type="AlphaFoldDB" id="A0A2M9BNT8"/>
<proteinExistence type="predicted"/>
<name>A0A2M9BNT8_9BACT</name>
<protein>
    <submittedName>
        <fullName evidence="1">Uncharacterized protein</fullName>
    </submittedName>
</protein>
<reference evidence="1 2" key="1">
    <citation type="submission" date="2017-11" db="EMBL/GenBank/DDBJ databases">
        <title>Genomic Encyclopedia of Archaeal and Bacterial Type Strains, Phase II (KMG-II): From Individual Species to Whole Genera.</title>
        <authorList>
            <person name="Goeker M."/>
        </authorList>
    </citation>
    <scope>NUCLEOTIDE SEQUENCE [LARGE SCALE GENOMIC DNA]</scope>
    <source>
        <strain evidence="1 2">DSM 11115</strain>
    </source>
</reference>
<evidence type="ECO:0000313" key="1">
    <source>
        <dbReference type="EMBL" id="PJJ59614.1"/>
    </source>
</evidence>